<dbReference type="GO" id="GO:0030153">
    <property type="term" value="P:bacteriocin immunity"/>
    <property type="evidence" value="ECO:0007669"/>
    <property type="project" value="InterPro"/>
</dbReference>
<dbReference type="RefSeq" id="WP_124975515.1">
    <property type="nucleotide sequence ID" value="NZ_BFFP01000008.1"/>
</dbReference>
<organism evidence="1 2">
    <name type="scientific">Ligilactobacillus salitolerans</name>
    <dbReference type="NCBI Taxonomy" id="1808352"/>
    <lineage>
        <taxon>Bacteria</taxon>
        <taxon>Bacillati</taxon>
        <taxon>Bacillota</taxon>
        <taxon>Bacilli</taxon>
        <taxon>Lactobacillales</taxon>
        <taxon>Lactobacillaceae</taxon>
        <taxon>Ligilactobacillus</taxon>
    </lineage>
</organism>
<sequence>MSIFSKKNKAKKISPEDELFVDIREALAESVTSEETPILQKAAHALKNKEYLPKITSDLRTDLTPLAVKSALSPKVKEIYLKITGEKYRTSSTGAGFGMIFGGMH</sequence>
<reference evidence="1 2" key="1">
    <citation type="journal article" date="2019" name="Int. J. Syst. Evol. Microbiol.">
        <title>Lactobacillus salitolerans sp. nov., a novel lactic acid bacterium isolated from spent mushroom substrates.</title>
        <authorList>
            <person name="Tohno M."/>
            <person name="Tanizawa Y."/>
            <person name="Kojima Y."/>
            <person name="Sakamoto M."/>
            <person name="Nakamura Y."/>
            <person name="Ohkuma M."/>
            <person name="Kobayashi H."/>
        </authorList>
    </citation>
    <scope>NUCLEOTIDE SEQUENCE [LARGE SCALE GENOMIC DNA]</scope>
    <source>
        <strain evidence="1 2">YK43</strain>
    </source>
</reference>
<name>A0A401IRW1_9LACO</name>
<keyword evidence="2" id="KW-1185">Reference proteome</keyword>
<dbReference type="EMBL" id="BFFP01000008">
    <property type="protein sequence ID" value="GBG94268.1"/>
    <property type="molecule type" value="Genomic_DNA"/>
</dbReference>
<dbReference type="OrthoDB" id="2142761at2"/>
<accession>A0A401IRW1</accession>
<dbReference type="InterPro" id="IPR015046">
    <property type="entry name" value="LciA_Immunity-like"/>
</dbReference>
<dbReference type="CDD" id="cd21059">
    <property type="entry name" value="LciA-like"/>
    <property type="match status" value="1"/>
</dbReference>
<dbReference type="AlphaFoldDB" id="A0A401IRW1"/>
<evidence type="ECO:0008006" key="3">
    <source>
        <dbReference type="Google" id="ProtNLM"/>
    </source>
</evidence>
<proteinExistence type="predicted"/>
<dbReference type="Proteomes" id="UP000286848">
    <property type="component" value="Unassembled WGS sequence"/>
</dbReference>
<gene>
    <name evidence="1" type="ORF">LFYK43_07270</name>
</gene>
<dbReference type="Pfam" id="PF08951">
    <property type="entry name" value="EntA_Immun"/>
    <property type="match status" value="1"/>
</dbReference>
<protein>
    <recommendedName>
        <fullName evidence="3">Lactococcin A immunity protein</fullName>
    </recommendedName>
</protein>
<evidence type="ECO:0000313" key="1">
    <source>
        <dbReference type="EMBL" id="GBG94268.1"/>
    </source>
</evidence>
<comment type="caution">
    <text evidence="1">The sequence shown here is derived from an EMBL/GenBank/DDBJ whole genome shotgun (WGS) entry which is preliminary data.</text>
</comment>
<evidence type="ECO:0000313" key="2">
    <source>
        <dbReference type="Proteomes" id="UP000286848"/>
    </source>
</evidence>